<keyword evidence="4" id="KW-1185">Reference proteome</keyword>
<name>A0A8S1PQM3_PARPR</name>
<evidence type="ECO:0000256" key="2">
    <source>
        <dbReference type="SAM" id="Phobius"/>
    </source>
</evidence>
<evidence type="ECO:0000313" key="3">
    <source>
        <dbReference type="EMBL" id="CAD8104969.1"/>
    </source>
</evidence>
<evidence type="ECO:0000313" key="4">
    <source>
        <dbReference type="Proteomes" id="UP000688137"/>
    </source>
</evidence>
<dbReference type="AlphaFoldDB" id="A0A8S1PQM3"/>
<feature type="compositionally biased region" description="Polar residues" evidence="1">
    <location>
        <begin position="162"/>
        <end position="172"/>
    </location>
</feature>
<reference evidence="3" key="1">
    <citation type="submission" date="2021-01" db="EMBL/GenBank/DDBJ databases">
        <authorList>
            <consortium name="Genoscope - CEA"/>
            <person name="William W."/>
        </authorList>
    </citation>
    <scope>NUCLEOTIDE SEQUENCE</scope>
</reference>
<evidence type="ECO:0008006" key="5">
    <source>
        <dbReference type="Google" id="ProtNLM"/>
    </source>
</evidence>
<keyword evidence="2" id="KW-0472">Membrane</keyword>
<comment type="caution">
    <text evidence="3">The sequence shown here is derived from an EMBL/GenBank/DDBJ whole genome shotgun (WGS) entry which is preliminary data.</text>
</comment>
<evidence type="ECO:0000256" key="1">
    <source>
        <dbReference type="SAM" id="MobiDB-lite"/>
    </source>
</evidence>
<keyword evidence="2" id="KW-0812">Transmembrane</keyword>
<dbReference type="Proteomes" id="UP000688137">
    <property type="component" value="Unassembled WGS sequence"/>
</dbReference>
<feature type="transmembrane region" description="Helical" evidence="2">
    <location>
        <begin position="251"/>
        <end position="267"/>
    </location>
</feature>
<feature type="region of interest" description="Disordered" evidence="1">
    <location>
        <begin position="148"/>
        <end position="246"/>
    </location>
</feature>
<feature type="transmembrane region" description="Helical" evidence="2">
    <location>
        <begin position="408"/>
        <end position="428"/>
    </location>
</feature>
<organism evidence="3 4">
    <name type="scientific">Paramecium primaurelia</name>
    <dbReference type="NCBI Taxonomy" id="5886"/>
    <lineage>
        <taxon>Eukaryota</taxon>
        <taxon>Sar</taxon>
        <taxon>Alveolata</taxon>
        <taxon>Ciliophora</taxon>
        <taxon>Intramacronucleata</taxon>
        <taxon>Oligohymenophorea</taxon>
        <taxon>Peniculida</taxon>
        <taxon>Parameciidae</taxon>
        <taxon>Paramecium</taxon>
    </lineage>
</organism>
<dbReference type="EMBL" id="CAJJDM010000128">
    <property type="protein sequence ID" value="CAD8104969.1"/>
    <property type="molecule type" value="Genomic_DNA"/>
</dbReference>
<gene>
    <name evidence="3" type="ORF">PPRIM_AZ9-3.1.T1250161</name>
</gene>
<sequence>MFREFSAPNQYFNQAQQNPFKNAGMQTIDFYGNIGYPKPDYPVLMQQQYYDNYQYNKMFSSQVFTPHVQPIFIAGPIYKNQPVFQGPQYLSQSLFQPIEKNKFYKYNQPDEIIENQKSLNLQSKQQLEENIKIRNEILNQWNFEEEQKQKSSHSQSEYEYVQETQNKRNSQNDYDKKRRYQQHNKEVEKPPVEKKHSQKQSSHSLKSFEGDKPKQPQSLPSIKEEAEQPKTIFTKKNEIQQTKSRKRGKRNLKIILKALIFLLMYFLEMKRQILKRKKLQANKENSLEIVNQAMQEGAEWLLNFSENDLNVFWSKKESLNWLENDQLSDKEKINRINKVKLFIQKLSIILSENMKESSFKPEFFSFLAQLTQNFQFPPDQYFFNFEVSRLEFNSFGAIKNIKVPQQKMVLAFFIMIRLLGFTILYAPWTLGVSNIKKSSILESNSLIIVSVLQELVVSEFREIKVLENNQNHLSNELKINARPQGPLKIIPDPKTQQEKMFLKTTLEPLIYPTYKREEMKDLFEKQIEWVDKTMTTFDDIYTQLVKMTNSWHKNNKVSITAGLKQKKKQRY</sequence>
<dbReference type="OMA" id="MYFLEMK"/>
<feature type="compositionally biased region" description="Basic and acidic residues" evidence="1">
    <location>
        <begin position="183"/>
        <end position="195"/>
    </location>
</feature>
<proteinExistence type="predicted"/>
<keyword evidence="2" id="KW-1133">Transmembrane helix</keyword>
<accession>A0A8S1PQM3</accession>
<protein>
    <recommendedName>
        <fullName evidence="5">Transmembrane protein</fullName>
    </recommendedName>
</protein>